<dbReference type="Proteomes" id="UP001500957">
    <property type="component" value="Unassembled WGS sequence"/>
</dbReference>
<dbReference type="RefSeq" id="WP_344607644.1">
    <property type="nucleotide sequence ID" value="NZ_BAAAHE010000038.1"/>
</dbReference>
<dbReference type="InterPro" id="IPR006015">
    <property type="entry name" value="Universal_stress_UspA"/>
</dbReference>
<evidence type="ECO:0000256" key="1">
    <source>
        <dbReference type="ARBA" id="ARBA00008791"/>
    </source>
</evidence>
<accession>A0ABP3SAI1</accession>
<protein>
    <submittedName>
        <fullName evidence="3">Universal stress protein</fullName>
    </submittedName>
</protein>
<comment type="caution">
    <text evidence="3">The sequence shown here is derived from an EMBL/GenBank/DDBJ whole genome shotgun (WGS) entry which is preliminary data.</text>
</comment>
<keyword evidence="4" id="KW-1185">Reference proteome</keyword>
<dbReference type="Gene3D" id="3.40.50.620">
    <property type="entry name" value="HUPs"/>
    <property type="match status" value="1"/>
</dbReference>
<feature type="domain" description="UspA" evidence="2">
    <location>
        <begin position="11"/>
        <end position="134"/>
    </location>
</feature>
<dbReference type="InterPro" id="IPR006016">
    <property type="entry name" value="UspA"/>
</dbReference>
<evidence type="ECO:0000313" key="4">
    <source>
        <dbReference type="Proteomes" id="UP001500957"/>
    </source>
</evidence>
<name>A0ABP3SAI1_9ACTN</name>
<gene>
    <name evidence="3" type="ORF">GCM10009547_37890</name>
</gene>
<dbReference type="Pfam" id="PF00582">
    <property type="entry name" value="Usp"/>
    <property type="match status" value="1"/>
</dbReference>
<dbReference type="PRINTS" id="PR01438">
    <property type="entry name" value="UNVRSLSTRESS"/>
</dbReference>
<sequence>MQSYAGRAERGRIVVGTDGSPASLVAVRWAVEAAEQTGAWLDVVLVRLPGGETSALADHVLLADLVALVREPFPEMVRTFVIEGDPAACLTAHAHGADVLVLADRGAGGFLGLRLGSVASACTVAATCPVLIVPADRRRFPDAELPDAAPAAAVAFGEEY</sequence>
<dbReference type="EMBL" id="BAAAHE010000038">
    <property type="protein sequence ID" value="GAA0630552.1"/>
    <property type="molecule type" value="Genomic_DNA"/>
</dbReference>
<proteinExistence type="inferred from homology"/>
<dbReference type="InterPro" id="IPR014729">
    <property type="entry name" value="Rossmann-like_a/b/a_fold"/>
</dbReference>
<reference evidence="4" key="1">
    <citation type="journal article" date="2019" name="Int. J. Syst. Evol. Microbiol.">
        <title>The Global Catalogue of Microorganisms (GCM) 10K type strain sequencing project: providing services to taxonomists for standard genome sequencing and annotation.</title>
        <authorList>
            <consortium name="The Broad Institute Genomics Platform"/>
            <consortium name="The Broad Institute Genome Sequencing Center for Infectious Disease"/>
            <person name="Wu L."/>
            <person name="Ma J."/>
        </authorList>
    </citation>
    <scope>NUCLEOTIDE SEQUENCE [LARGE SCALE GENOMIC DNA]</scope>
    <source>
        <strain evidence="4">JCM 10671</strain>
    </source>
</reference>
<dbReference type="PANTHER" id="PTHR46553:SF3">
    <property type="entry name" value="ADENINE NUCLEOTIDE ALPHA HYDROLASES-LIKE SUPERFAMILY PROTEIN"/>
    <property type="match status" value="1"/>
</dbReference>
<dbReference type="PANTHER" id="PTHR46553">
    <property type="entry name" value="ADENINE NUCLEOTIDE ALPHA HYDROLASES-LIKE SUPERFAMILY PROTEIN"/>
    <property type="match status" value="1"/>
</dbReference>
<dbReference type="CDD" id="cd00293">
    <property type="entry name" value="USP-like"/>
    <property type="match status" value="1"/>
</dbReference>
<dbReference type="SUPFAM" id="SSF52402">
    <property type="entry name" value="Adenine nucleotide alpha hydrolases-like"/>
    <property type="match status" value="1"/>
</dbReference>
<evidence type="ECO:0000313" key="3">
    <source>
        <dbReference type="EMBL" id="GAA0630552.1"/>
    </source>
</evidence>
<evidence type="ECO:0000259" key="2">
    <source>
        <dbReference type="Pfam" id="PF00582"/>
    </source>
</evidence>
<comment type="similarity">
    <text evidence="1">Belongs to the universal stress protein A family.</text>
</comment>
<organism evidence="3 4">
    <name type="scientific">Sporichthya brevicatena</name>
    <dbReference type="NCBI Taxonomy" id="171442"/>
    <lineage>
        <taxon>Bacteria</taxon>
        <taxon>Bacillati</taxon>
        <taxon>Actinomycetota</taxon>
        <taxon>Actinomycetes</taxon>
        <taxon>Sporichthyales</taxon>
        <taxon>Sporichthyaceae</taxon>
        <taxon>Sporichthya</taxon>
    </lineage>
</organism>